<proteinExistence type="predicted"/>
<dbReference type="PANTHER" id="PTHR20914">
    <property type="entry name" value="LY6/PLAUR DOMAIN-CONTAINING PROTEIN 8"/>
    <property type="match status" value="1"/>
</dbReference>
<feature type="chain" id="PRO_5004865950" description="UPAR/Ly6 domain-containing protein" evidence="8">
    <location>
        <begin position="19"/>
        <end position="218"/>
    </location>
</feature>
<evidence type="ECO:0000256" key="1">
    <source>
        <dbReference type="ARBA" id="ARBA00004236"/>
    </source>
</evidence>
<feature type="signal peptide" evidence="8">
    <location>
        <begin position="1"/>
        <end position="18"/>
    </location>
</feature>
<evidence type="ECO:0000256" key="8">
    <source>
        <dbReference type="SAM" id="SignalP"/>
    </source>
</evidence>
<keyword evidence="3" id="KW-1003">Cell membrane</keyword>
<dbReference type="GeneTree" id="ENSGT00940000163304"/>
<evidence type="ECO:0000256" key="7">
    <source>
        <dbReference type="ARBA" id="ARBA00023180"/>
    </source>
</evidence>
<dbReference type="Bgee" id="ENSLOCG00000005050">
    <property type="expression patterns" value="Expressed in pharyngeal gill and 9 other cell types or tissues"/>
</dbReference>
<evidence type="ECO:0000256" key="4">
    <source>
        <dbReference type="ARBA" id="ARBA00022525"/>
    </source>
</evidence>
<dbReference type="HOGENOM" id="CLU_110531_0_0_1"/>
<keyword evidence="4" id="KW-0964">Secreted</keyword>
<evidence type="ECO:0000256" key="3">
    <source>
        <dbReference type="ARBA" id="ARBA00022475"/>
    </source>
</evidence>
<dbReference type="InterPro" id="IPR050918">
    <property type="entry name" value="CNF-like_PLA2_Inhibitor"/>
</dbReference>
<name>W5MCG9_LEPOC</name>
<dbReference type="GO" id="GO:0005576">
    <property type="term" value="C:extracellular region"/>
    <property type="evidence" value="ECO:0007669"/>
    <property type="project" value="UniProtKB-SubCell"/>
</dbReference>
<keyword evidence="6" id="KW-0472">Membrane</keyword>
<dbReference type="Ensembl" id="ENSLOCT00000006086.1">
    <property type="protein sequence ID" value="ENSLOCP00000006078.1"/>
    <property type="gene ID" value="ENSLOCG00000005050.1"/>
</dbReference>
<reference evidence="11" key="1">
    <citation type="submission" date="2011-12" db="EMBL/GenBank/DDBJ databases">
        <title>The Draft Genome of Lepisosteus oculatus.</title>
        <authorList>
            <consortium name="The Broad Institute Genome Assembly &amp; Analysis Group"/>
            <consortium name="Computational R&amp;D Group"/>
            <consortium name="and Sequencing Platform"/>
            <person name="Di Palma F."/>
            <person name="Alfoldi J."/>
            <person name="Johnson J."/>
            <person name="Berlin A."/>
            <person name="Gnerre S."/>
            <person name="Jaffe D."/>
            <person name="MacCallum I."/>
            <person name="Young S."/>
            <person name="Walker B.J."/>
            <person name="Lander E.S."/>
            <person name="Lindblad-Toh K."/>
        </authorList>
    </citation>
    <scope>NUCLEOTIDE SEQUENCE [LARGE SCALE GENOMIC DNA]</scope>
</reference>
<keyword evidence="11" id="KW-1185">Reference proteome</keyword>
<feature type="domain" description="UPAR/Ly6" evidence="9">
    <location>
        <begin position="123"/>
        <end position="208"/>
    </location>
</feature>
<dbReference type="InterPro" id="IPR035076">
    <property type="entry name" value="Toxin/TOLIP"/>
</dbReference>
<dbReference type="PANTHER" id="PTHR20914:SF24">
    <property type="entry name" value="LYMPHOCYTE ANTIGEN 6 FAMILY MEMBER M2-RELATED"/>
    <property type="match status" value="1"/>
</dbReference>
<reference evidence="10" key="3">
    <citation type="submission" date="2025-09" db="UniProtKB">
        <authorList>
            <consortium name="Ensembl"/>
        </authorList>
    </citation>
    <scope>IDENTIFICATION</scope>
</reference>
<evidence type="ECO:0000256" key="6">
    <source>
        <dbReference type="ARBA" id="ARBA00023136"/>
    </source>
</evidence>
<dbReference type="AlphaFoldDB" id="W5MCG9"/>
<protein>
    <recommendedName>
        <fullName evidence="9">UPAR/Ly6 domain-containing protein</fullName>
    </recommendedName>
</protein>
<organism evidence="10 11">
    <name type="scientific">Lepisosteus oculatus</name>
    <name type="common">Spotted gar</name>
    <dbReference type="NCBI Taxonomy" id="7918"/>
    <lineage>
        <taxon>Eukaryota</taxon>
        <taxon>Metazoa</taxon>
        <taxon>Chordata</taxon>
        <taxon>Craniata</taxon>
        <taxon>Vertebrata</taxon>
        <taxon>Euteleostomi</taxon>
        <taxon>Actinopterygii</taxon>
        <taxon>Neopterygii</taxon>
        <taxon>Holostei</taxon>
        <taxon>Semionotiformes</taxon>
        <taxon>Lepisosteidae</taxon>
        <taxon>Lepisosteus</taxon>
    </lineage>
</organism>
<dbReference type="Gene3D" id="2.10.60.10">
    <property type="entry name" value="CD59"/>
    <property type="match status" value="2"/>
</dbReference>
<dbReference type="SUPFAM" id="SSF57302">
    <property type="entry name" value="Snake toxin-like"/>
    <property type="match status" value="2"/>
</dbReference>
<keyword evidence="7" id="KW-0325">Glycoprotein</keyword>
<dbReference type="GO" id="GO:0005886">
    <property type="term" value="C:plasma membrane"/>
    <property type="evidence" value="ECO:0007669"/>
    <property type="project" value="UniProtKB-SubCell"/>
</dbReference>
<dbReference type="Proteomes" id="UP000018468">
    <property type="component" value="Linkage group LG24"/>
</dbReference>
<sequence length="218" mass="23418">ESMHQVGFFLIVFFPCSAATGLSCNQCLPTSLISTCTQSQVTCLPAFTQCFTGTLKATDFLNRKWITDLTVKSCMLPEVCTGDPLSINTGALKLTAKLDCCSTDNCNSNTPPAAYTNTTPSGLKCYYCDGTVCKKTLTCQGVENRCFTASGSVNDQTQTYMGCASDNTCKAFKTDLSKILGQAFITTCCSGDLCNNAMRTGQSVFLLLVPLAFIKLFN</sequence>
<dbReference type="Pfam" id="PF00087">
    <property type="entry name" value="Toxin_TOLIP"/>
    <property type="match status" value="1"/>
</dbReference>
<evidence type="ECO:0000313" key="11">
    <source>
        <dbReference type="Proteomes" id="UP000018468"/>
    </source>
</evidence>
<dbReference type="SMART" id="SM00134">
    <property type="entry name" value="LU"/>
    <property type="match status" value="2"/>
</dbReference>
<dbReference type="EMBL" id="AHAT01019535">
    <property type="status" value="NOT_ANNOTATED_CDS"/>
    <property type="molecule type" value="Genomic_DNA"/>
</dbReference>
<dbReference type="InterPro" id="IPR045860">
    <property type="entry name" value="Snake_toxin-like_sf"/>
</dbReference>
<reference evidence="10" key="2">
    <citation type="submission" date="2025-08" db="UniProtKB">
        <authorList>
            <consortium name="Ensembl"/>
        </authorList>
    </citation>
    <scope>IDENTIFICATION</scope>
</reference>
<comment type="subcellular location">
    <subcellularLocation>
        <location evidence="1">Cell membrane</location>
    </subcellularLocation>
    <subcellularLocation>
        <location evidence="2">Secreted</location>
    </subcellularLocation>
</comment>
<dbReference type="eggNOG" id="ENOG502S36D">
    <property type="taxonomic scope" value="Eukaryota"/>
</dbReference>
<dbReference type="STRING" id="7918.ENSLOCP00000006078"/>
<dbReference type="InParanoid" id="W5MCG9"/>
<dbReference type="OMA" id="ISGEIRC"/>
<evidence type="ECO:0000313" key="10">
    <source>
        <dbReference type="Ensembl" id="ENSLOCP00000006078.1"/>
    </source>
</evidence>
<keyword evidence="5 8" id="KW-0732">Signal</keyword>
<evidence type="ECO:0000256" key="5">
    <source>
        <dbReference type="ARBA" id="ARBA00022729"/>
    </source>
</evidence>
<dbReference type="Pfam" id="PF00021">
    <property type="entry name" value="UPAR_LY6"/>
    <property type="match status" value="1"/>
</dbReference>
<evidence type="ECO:0000259" key="9">
    <source>
        <dbReference type="SMART" id="SM00134"/>
    </source>
</evidence>
<accession>W5MCG9</accession>
<dbReference type="InterPro" id="IPR016054">
    <property type="entry name" value="LY6_UPA_recep-like"/>
</dbReference>
<feature type="domain" description="UPAR/Ly6" evidence="9">
    <location>
        <begin position="22"/>
        <end position="118"/>
    </location>
</feature>
<evidence type="ECO:0000256" key="2">
    <source>
        <dbReference type="ARBA" id="ARBA00004613"/>
    </source>
</evidence>